<accession>A0A1W1HHX6</accession>
<feature type="transmembrane region" description="Helical" evidence="7">
    <location>
        <begin position="68"/>
        <end position="88"/>
    </location>
</feature>
<keyword evidence="6 7" id="KW-0472">Membrane</keyword>
<evidence type="ECO:0000256" key="5">
    <source>
        <dbReference type="ARBA" id="ARBA00022989"/>
    </source>
</evidence>
<keyword evidence="4" id="KW-0067">ATP-binding</keyword>
<keyword evidence="2 7" id="KW-0812">Transmembrane</keyword>
<dbReference type="PANTHER" id="PTHR43394:SF1">
    <property type="entry name" value="ATP-BINDING CASSETTE SUB-FAMILY B MEMBER 10, MITOCHONDRIAL"/>
    <property type="match status" value="1"/>
</dbReference>
<evidence type="ECO:0000256" key="6">
    <source>
        <dbReference type="ARBA" id="ARBA00023136"/>
    </source>
</evidence>
<evidence type="ECO:0000259" key="9">
    <source>
        <dbReference type="PROSITE" id="PS50929"/>
    </source>
</evidence>
<keyword evidence="10" id="KW-0378">Hydrolase</keyword>
<dbReference type="GO" id="GO:0005886">
    <property type="term" value="C:plasma membrane"/>
    <property type="evidence" value="ECO:0007669"/>
    <property type="project" value="UniProtKB-SubCell"/>
</dbReference>
<dbReference type="PROSITE" id="PS00211">
    <property type="entry name" value="ABC_TRANSPORTER_1"/>
    <property type="match status" value="1"/>
</dbReference>
<proteinExistence type="predicted"/>
<dbReference type="InterPro" id="IPR003439">
    <property type="entry name" value="ABC_transporter-like_ATP-bd"/>
</dbReference>
<dbReference type="Pfam" id="PF00005">
    <property type="entry name" value="ABC_tran"/>
    <property type="match status" value="1"/>
</dbReference>
<feature type="transmembrane region" description="Helical" evidence="7">
    <location>
        <begin position="138"/>
        <end position="160"/>
    </location>
</feature>
<dbReference type="InterPro" id="IPR003593">
    <property type="entry name" value="AAA+_ATPase"/>
</dbReference>
<dbReference type="Gene3D" id="1.20.1560.10">
    <property type="entry name" value="ABC transporter type 1, transmembrane domain"/>
    <property type="match status" value="1"/>
</dbReference>
<feature type="domain" description="ABC transmembrane type-1" evidence="9">
    <location>
        <begin position="32"/>
        <end position="314"/>
    </location>
</feature>
<evidence type="ECO:0000256" key="7">
    <source>
        <dbReference type="SAM" id="Phobius"/>
    </source>
</evidence>
<dbReference type="InterPro" id="IPR017871">
    <property type="entry name" value="ABC_transporter-like_CS"/>
</dbReference>
<dbReference type="SUPFAM" id="SSF90123">
    <property type="entry name" value="ABC transporter transmembrane region"/>
    <property type="match status" value="1"/>
</dbReference>
<dbReference type="AlphaFoldDB" id="A0A1W1HHX6"/>
<dbReference type="GO" id="GO:0005524">
    <property type="term" value="F:ATP binding"/>
    <property type="evidence" value="ECO:0007669"/>
    <property type="project" value="UniProtKB-KW"/>
</dbReference>
<evidence type="ECO:0000256" key="1">
    <source>
        <dbReference type="ARBA" id="ARBA00004651"/>
    </source>
</evidence>
<keyword evidence="11" id="KW-1185">Reference proteome</keyword>
<dbReference type="SUPFAM" id="SSF52540">
    <property type="entry name" value="P-loop containing nucleoside triphosphate hydrolases"/>
    <property type="match status" value="1"/>
</dbReference>
<feature type="transmembrane region" description="Helical" evidence="7">
    <location>
        <begin position="166"/>
        <end position="186"/>
    </location>
</feature>
<evidence type="ECO:0000313" key="10">
    <source>
        <dbReference type="EMBL" id="SLM32111.1"/>
    </source>
</evidence>
<dbReference type="SMART" id="SM00382">
    <property type="entry name" value="AAA"/>
    <property type="match status" value="1"/>
</dbReference>
<dbReference type="PROSITE" id="PS50929">
    <property type="entry name" value="ABC_TM1F"/>
    <property type="match status" value="1"/>
</dbReference>
<evidence type="ECO:0000256" key="4">
    <source>
        <dbReference type="ARBA" id="ARBA00022840"/>
    </source>
</evidence>
<protein>
    <submittedName>
        <fullName evidence="10">Putative Xenobiotic-transporting ATPase</fullName>
        <ecNumber evidence="10">3.6.3.44</ecNumber>
    </submittedName>
</protein>
<dbReference type="Proteomes" id="UP000191931">
    <property type="component" value="Unassembled WGS sequence"/>
</dbReference>
<dbReference type="EMBL" id="FWEV01000303">
    <property type="protein sequence ID" value="SLM32111.1"/>
    <property type="molecule type" value="Genomic_DNA"/>
</dbReference>
<dbReference type="RefSeq" id="WP_080797896.1">
    <property type="nucleotide sequence ID" value="NZ_LT828540.1"/>
</dbReference>
<dbReference type="OrthoDB" id="9772049at2"/>
<evidence type="ECO:0000256" key="3">
    <source>
        <dbReference type="ARBA" id="ARBA00022741"/>
    </source>
</evidence>
<dbReference type="GO" id="GO:0016887">
    <property type="term" value="F:ATP hydrolysis activity"/>
    <property type="evidence" value="ECO:0007669"/>
    <property type="project" value="InterPro"/>
</dbReference>
<feature type="transmembrane region" description="Helical" evidence="7">
    <location>
        <begin position="249"/>
        <end position="275"/>
    </location>
</feature>
<gene>
    <name evidence="10" type="ORF">MTBBW1_60011</name>
</gene>
<reference evidence="10 11" key="1">
    <citation type="submission" date="2017-03" db="EMBL/GenBank/DDBJ databases">
        <authorList>
            <person name="Afonso C.L."/>
            <person name="Miller P.J."/>
            <person name="Scott M.A."/>
            <person name="Spackman E."/>
            <person name="Goraichik I."/>
            <person name="Dimitrov K.M."/>
            <person name="Suarez D.L."/>
            <person name="Swayne D.E."/>
        </authorList>
    </citation>
    <scope>NUCLEOTIDE SEQUENCE [LARGE SCALE GENOMIC DNA]</scope>
    <source>
        <strain evidence="10">PRJEB14757</strain>
    </source>
</reference>
<sequence length="574" mass="64195">MGAYQKRTKLFFDRDSLKFLWSYARAYRINLILAFITSLILAAMGGVLAWMLNKLVKDLSISMTLETVLFWAFIALLLMLIKGILTVVNRYIMTRIHISIAHDMRVNLFEKVIQSPISFHNASKTGHLSNSLLNDVKFASAGVIELFLALWQIPATLLFLTVTMFYFNPLIASTVCILFPFLSIFVSRISRLSRKAEFHYMESQARLQGFIVEALINIRQIKYLTMLRNQVNELNKKGKSMIDARMRATLLNAIAAPISDLLSTTSICVMVILAYNQLQNGSTTPEDIAGCLAAGVGLMKPLKSMSNSMIMMQQSFAAIKRILRLHSFCIDVNKNPVELPEKIETIKFEGVNFTFDGRHNIFKDLNIAFKTGEIVGIAGKSGSGKTTLLNLLTGFYPCSAGKILIQGIDLNELNMEEWFSKIGIVSQDAQLFDDTILNNILHGNANATPEEIEHAIRCSGCEEMIKRFPSGNQTVVGESGCFLSGGEKKRVAIARALIRPLAVLILDEATSELDMKTERAILSDILKMKNNLIVIIISHRPEIFQYCHHVLIFENGNVNLMSPENAQVLVKAKN</sequence>
<feature type="transmembrane region" description="Helical" evidence="7">
    <location>
        <begin position="31"/>
        <end position="52"/>
    </location>
</feature>
<keyword evidence="3" id="KW-0547">Nucleotide-binding</keyword>
<evidence type="ECO:0000259" key="8">
    <source>
        <dbReference type="PROSITE" id="PS50893"/>
    </source>
</evidence>
<dbReference type="STRING" id="1246637.MTBBW1_60011"/>
<name>A0A1W1HHX6_9BACT</name>
<dbReference type="Pfam" id="PF00664">
    <property type="entry name" value="ABC_membrane"/>
    <property type="match status" value="1"/>
</dbReference>
<dbReference type="PROSITE" id="PS50893">
    <property type="entry name" value="ABC_TRANSPORTER_2"/>
    <property type="match status" value="1"/>
</dbReference>
<dbReference type="EC" id="3.6.3.44" evidence="10"/>
<dbReference type="InterPro" id="IPR027417">
    <property type="entry name" value="P-loop_NTPase"/>
</dbReference>
<dbReference type="Gene3D" id="3.40.50.300">
    <property type="entry name" value="P-loop containing nucleotide triphosphate hydrolases"/>
    <property type="match status" value="1"/>
</dbReference>
<keyword evidence="5 7" id="KW-1133">Transmembrane helix</keyword>
<dbReference type="PANTHER" id="PTHR43394">
    <property type="entry name" value="ATP-DEPENDENT PERMEASE MDL1, MITOCHONDRIAL"/>
    <property type="match status" value="1"/>
</dbReference>
<dbReference type="InterPro" id="IPR039421">
    <property type="entry name" value="Type_1_exporter"/>
</dbReference>
<comment type="subcellular location">
    <subcellularLocation>
        <location evidence="1">Cell membrane</location>
        <topology evidence="1">Multi-pass membrane protein</topology>
    </subcellularLocation>
</comment>
<dbReference type="InterPro" id="IPR036640">
    <property type="entry name" value="ABC1_TM_sf"/>
</dbReference>
<dbReference type="InterPro" id="IPR011527">
    <property type="entry name" value="ABC1_TM_dom"/>
</dbReference>
<organism evidence="10 11">
    <name type="scientific">Desulfamplus magnetovallimortis</name>
    <dbReference type="NCBI Taxonomy" id="1246637"/>
    <lineage>
        <taxon>Bacteria</taxon>
        <taxon>Pseudomonadati</taxon>
        <taxon>Thermodesulfobacteriota</taxon>
        <taxon>Desulfobacteria</taxon>
        <taxon>Desulfobacterales</taxon>
        <taxon>Desulfobacteraceae</taxon>
        <taxon>Desulfamplus</taxon>
    </lineage>
</organism>
<evidence type="ECO:0000256" key="2">
    <source>
        <dbReference type="ARBA" id="ARBA00022692"/>
    </source>
</evidence>
<dbReference type="GO" id="GO:0015421">
    <property type="term" value="F:ABC-type oligopeptide transporter activity"/>
    <property type="evidence" value="ECO:0007669"/>
    <property type="project" value="TreeGrafter"/>
</dbReference>
<evidence type="ECO:0000313" key="11">
    <source>
        <dbReference type="Proteomes" id="UP000191931"/>
    </source>
</evidence>
<feature type="domain" description="ABC transporter" evidence="8">
    <location>
        <begin position="346"/>
        <end position="572"/>
    </location>
</feature>